<sequence>MEYDKGLVPCPICSKEFTKSSIETHASKCLFFNESTSSNSSQKFSQSPTVNKKSKQTFFQGSQKASSSSTNKNHNFINNDVINKPGVSQTIKLADNNQKNIQKNTVPLAERMRPNTLENYVGQVHALGKESMLLQLFMKYEIPNIIIWGPPGCGKTSLANVIANICKQCPSGKLRYVKLSAAMCGVAEVKESANIAANDLKFGRKTVIFMDEIHRFNKAQQDIFLPHIEAGTITLVGATTENPSFSLNSALLSRCRVIVLEKLTTNNLKNILTRAVASLNGIINNGLNTKDIKLDNDNLPKFIIDERTIDFLAETCDGDARIALGGLELTVQSKTPHEDELSCQEASSITLEDVKDNLKKTHMLYDRNGEQHYDIISAFHKSIRASEENAALYWLARMMAGGEDPVYIARRMVRMASEDIGLEDPKALSIAVQTMQACKMIGMPDCDVNLSQCATYLARAPKSRLMEDSLRAAQRLVAEHKGPQPSVPLHLRNAPTKLMSDLGYGKGYNMKHHSVSQLTYLPEGLEHVSFF</sequence>
<dbReference type="CDD" id="cd00009">
    <property type="entry name" value="AAA"/>
    <property type="match status" value="1"/>
</dbReference>
<name>A0A834XSQ3_APHGI</name>
<keyword evidence="2" id="KW-0235">DNA replication</keyword>
<evidence type="ECO:0000256" key="1">
    <source>
        <dbReference type="ARBA" id="ARBA00008959"/>
    </source>
</evidence>
<dbReference type="AlphaFoldDB" id="A0A834XSQ3"/>
<dbReference type="Pfam" id="PF12002">
    <property type="entry name" value="MgsA_C"/>
    <property type="match status" value="1"/>
</dbReference>
<keyword evidence="3" id="KW-0547">Nucleotide-binding</keyword>
<dbReference type="GO" id="GO:0005524">
    <property type="term" value="F:ATP binding"/>
    <property type="evidence" value="ECO:0007669"/>
    <property type="project" value="UniProtKB-KW"/>
</dbReference>
<dbReference type="GO" id="GO:0005634">
    <property type="term" value="C:nucleus"/>
    <property type="evidence" value="ECO:0007669"/>
    <property type="project" value="TreeGrafter"/>
</dbReference>
<evidence type="ECO:0000256" key="3">
    <source>
        <dbReference type="ARBA" id="ARBA00022741"/>
    </source>
</evidence>
<dbReference type="CDD" id="cd18139">
    <property type="entry name" value="HLD_clamp_RarA"/>
    <property type="match status" value="1"/>
</dbReference>
<dbReference type="GO" id="GO:0016887">
    <property type="term" value="F:ATP hydrolysis activity"/>
    <property type="evidence" value="ECO:0007669"/>
    <property type="project" value="InterPro"/>
</dbReference>
<protein>
    <recommendedName>
        <fullName evidence="6">AAA+ ATPase domain-containing protein</fullName>
    </recommendedName>
</protein>
<dbReference type="GO" id="GO:0000731">
    <property type="term" value="P:DNA synthesis involved in DNA repair"/>
    <property type="evidence" value="ECO:0007669"/>
    <property type="project" value="TreeGrafter"/>
</dbReference>
<dbReference type="GO" id="GO:0017116">
    <property type="term" value="F:single-stranded DNA helicase activity"/>
    <property type="evidence" value="ECO:0007669"/>
    <property type="project" value="TreeGrafter"/>
</dbReference>
<dbReference type="SMART" id="SM00382">
    <property type="entry name" value="AAA"/>
    <property type="match status" value="1"/>
</dbReference>
<evidence type="ECO:0000256" key="2">
    <source>
        <dbReference type="ARBA" id="ARBA00022705"/>
    </source>
</evidence>
<dbReference type="InterPro" id="IPR021886">
    <property type="entry name" value="MgsA_C"/>
</dbReference>
<dbReference type="PANTHER" id="PTHR13779:SF7">
    <property type="entry name" value="ATPASE WRNIP1"/>
    <property type="match status" value="1"/>
</dbReference>
<accession>A0A834XSQ3</accession>
<dbReference type="GO" id="GO:0008047">
    <property type="term" value="F:enzyme activator activity"/>
    <property type="evidence" value="ECO:0007669"/>
    <property type="project" value="TreeGrafter"/>
</dbReference>
<feature type="compositionally biased region" description="Polar residues" evidence="5">
    <location>
        <begin position="48"/>
        <end position="79"/>
    </location>
</feature>
<evidence type="ECO:0000256" key="4">
    <source>
        <dbReference type="ARBA" id="ARBA00022840"/>
    </source>
</evidence>
<dbReference type="Gene3D" id="1.10.8.60">
    <property type="match status" value="1"/>
</dbReference>
<dbReference type="SUPFAM" id="SSF48019">
    <property type="entry name" value="post-AAA+ oligomerization domain-like"/>
    <property type="match status" value="1"/>
</dbReference>
<feature type="compositionally biased region" description="Low complexity" evidence="5">
    <location>
        <begin position="36"/>
        <end position="47"/>
    </location>
</feature>
<dbReference type="Pfam" id="PF00004">
    <property type="entry name" value="AAA"/>
    <property type="match status" value="1"/>
</dbReference>
<evidence type="ECO:0000313" key="7">
    <source>
        <dbReference type="EMBL" id="KAF7992758.1"/>
    </source>
</evidence>
<dbReference type="InterPro" id="IPR051314">
    <property type="entry name" value="AAA_ATPase_RarA/MGS1/WRNIP1"/>
</dbReference>
<dbReference type="PANTHER" id="PTHR13779">
    <property type="entry name" value="WERNER HELICASE-INTERACTING PROTEIN 1 FAMILY MEMBER"/>
    <property type="match status" value="1"/>
</dbReference>
<dbReference type="InterPro" id="IPR003959">
    <property type="entry name" value="ATPase_AAA_core"/>
</dbReference>
<evidence type="ECO:0000259" key="6">
    <source>
        <dbReference type="SMART" id="SM00382"/>
    </source>
</evidence>
<evidence type="ECO:0000256" key="5">
    <source>
        <dbReference type="SAM" id="MobiDB-lite"/>
    </source>
</evidence>
<dbReference type="FunFam" id="1.20.272.10:FF:000001">
    <property type="entry name" value="Putative AAA family ATPase"/>
    <property type="match status" value="1"/>
</dbReference>
<dbReference type="InterPro" id="IPR027417">
    <property type="entry name" value="P-loop_NTPase"/>
</dbReference>
<dbReference type="Proteomes" id="UP000639338">
    <property type="component" value="Unassembled WGS sequence"/>
</dbReference>
<feature type="region of interest" description="Disordered" evidence="5">
    <location>
        <begin position="36"/>
        <end position="79"/>
    </location>
</feature>
<feature type="domain" description="AAA+ ATPase" evidence="6">
    <location>
        <begin position="141"/>
        <end position="263"/>
    </location>
</feature>
<dbReference type="GO" id="GO:0006261">
    <property type="term" value="P:DNA-templated DNA replication"/>
    <property type="evidence" value="ECO:0007669"/>
    <property type="project" value="TreeGrafter"/>
</dbReference>
<keyword evidence="8" id="KW-1185">Reference proteome</keyword>
<dbReference type="EMBL" id="JACMRX010000003">
    <property type="protein sequence ID" value="KAF7992758.1"/>
    <property type="molecule type" value="Genomic_DNA"/>
</dbReference>
<proteinExistence type="inferred from homology"/>
<dbReference type="GO" id="GO:0003677">
    <property type="term" value="F:DNA binding"/>
    <property type="evidence" value="ECO:0007669"/>
    <property type="project" value="InterPro"/>
</dbReference>
<dbReference type="FunFam" id="3.40.50.300:FF:000137">
    <property type="entry name" value="Replication-associated recombination protein A"/>
    <property type="match status" value="1"/>
</dbReference>
<dbReference type="Gene3D" id="1.10.3710.10">
    <property type="entry name" value="DNA polymerase III clamp loader subunits, C-terminal domain"/>
    <property type="match status" value="1"/>
</dbReference>
<dbReference type="InterPro" id="IPR032423">
    <property type="entry name" value="AAA_assoc_2"/>
</dbReference>
<dbReference type="InterPro" id="IPR003593">
    <property type="entry name" value="AAA+_ATPase"/>
</dbReference>
<dbReference type="SUPFAM" id="SSF52540">
    <property type="entry name" value="P-loop containing nucleoside triphosphate hydrolases"/>
    <property type="match status" value="1"/>
</dbReference>
<dbReference type="InterPro" id="IPR008921">
    <property type="entry name" value="DNA_pol3_clamp-load_cplx_C"/>
</dbReference>
<gene>
    <name evidence="7" type="ORF">HCN44_005102</name>
</gene>
<comment type="caution">
    <text evidence="7">The sequence shown here is derived from an EMBL/GenBank/DDBJ whole genome shotgun (WGS) entry which is preliminary data.</text>
</comment>
<comment type="similarity">
    <text evidence="1">Belongs to the AAA ATPase family. RarA/MGS1/WRNIP1 subfamily.</text>
</comment>
<dbReference type="Gene3D" id="1.20.272.10">
    <property type="match status" value="1"/>
</dbReference>
<evidence type="ECO:0000313" key="8">
    <source>
        <dbReference type="Proteomes" id="UP000639338"/>
    </source>
</evidence>
<dbReference type="OrthoDB" id="10265467at2759"/>
<dbReference type="Gene3D" id="3.40.50.300">
    <property type="entry name" value="P-loop containing nucleotide triphosphate hydrolases"/>
    <property type="match status" value="1"/>
</dbReference>
<organism evidence="7 8">
    <name type="scientific">Aphidius gifuensis</name>
    <name type="common">Parasitoid wasp</name>
    <dbReference type="NCBI Taxonomy" id="684658"/>
    <lineage>
        <taxon>Eukaryota</taxon>
        <taxon>Metazoa</taxon>
        <taxon>Ecdysozoa</taxon>
        <taxon>Arthropoda</taxon>
        <taxon>Hexapoda</taxon>
        <taxon>Insecta</taxon>
        <taxon>Pterygota</taxon>
        <taxon>Neoptera</taxon>
        <taxon>Endopterygota</taxon>
        <taxon>Hymenoptera</taxon>
        <taxon>Apocrita</taxon>
        <taxon>Ichneumonoidea</taxon>
        <taxon>Braconidae</taxon>
        <taxon>Aphidiinae</taxon>
        <taxon>Aphidius</taxon>
    </lineage>
</organism>
<dbReference type="Pfam" id="PF16193">
    <property type="entry name" value="AAA_assoc_2"/>
    <property type="match status" value="1"/>
</dbReference>
<reference evidence="7 8" key="1">
    <citation type="submission" date="2020-08" db="EMBL/GenBank/DDBJ databases">
        <title>Aphidius gifuensis genome sequencing and assembly.</title>
        <authorList>
            <person name="Du Z."/>
        </authorList>
    </citation>
    <scope>NUCLEOTIDE SEQUENCE [LARGE SCALE GENOMIC DNA]</scope>
    <source>
        <strain evidence="7">YNYX2018</strain>
        <tissue evidence="7">Adults</tissue>
    </source>
</reference>
<keyword evidence="4" id="KW-0067">ATP-binding</keyword>